<name>A0ABW6WYA1_9ACTN</name>
<sequence length="160" mass="17738">MSVQWSSLATVIGGTLAALVGGVLGGVISRRHESGRWSRDRRMEAYADLIRSYADVYNQIADLDDQGRRGKPDWADWTRCLAVVYMVAETGVARQARQIDIAFYDLTINAGDRRIARPDWVALRNALEREVLAFVNIARNELGALGPALPALWGRPNDQA</sequence>
<gene>
    <name evidence="1" type="ORF">ACFY35_49600</name>
</gene>
<dbReference type="RefSeq" id="WP_020513966.1">
    <property type="nucleotide sequence ID" value="NZ_JBIAZU010000012.1"/>
</dbReference>
<comment type="caution">
    <text evidence="1">The sequence shown here is derived from an EMBL/GenBank/DDBJ whole genome shotgun (WGS) entry which is preliminary data.</text>
</comment>
<evidence type="ECO:0000313" key="2">
    <source>
        <dbReference type="Proteomes" id="UP001602245"/>
    </source>
</evidence>
<proteinExistence type="predicted"/>
<protein>
    <submittedName>
        <fullName evidence="1">Uncharacterized protein</fullName>
    </submittedName>
</protein>
<evidence type="ECO:0000313" key="1">
    <source>
        <dbReference type="EMBL" id="MFF5297539.1"/>
    </source>
</evidence>
<accession>A0ABW6WYA1</accession>
<keyword evidence="2" id="KW-1185">Reference proteome</keyword>
<dbReference type="Proteomes" id="UP001602245">
    <property type="component" value="Unassembled WGS sequence"/>
</dbReference>
<dbReference type="EMBL" id="JBIAZU010000012">
    <property type="protein sequence ID" value="MFF5297539.1"/>
    <property type="molecule type" value="Genomic_DNA"/>
</dbReference>
<reference evidence="1 2" key="1">
    <citation type="submission" date="2024-10" db="EMBL/GenBank/DDBJ databases">
        <title>The Natural Products Discovery Center: Release of the First 8490 Sequenced Strains for Exploring Actinobacteria Biosynthetic Diversity.</title>
        <authorList>
            <person name="Kalkreuter E."/>
            <person name="Kautsar S.A."/>
            <person name="Yang D."/>
            <person name="Bader C.D."/>
            <person name="Teijaro C.N."/>
            <person name="Fluegel L."/>
            <person name="Davis C.M."/>
            <person name="Simpson J.R."/>
            <person name="Lauterbach L."/>
            <person name="Steele A.D."/>
            <person name="Gui C."/>
            <person name="Meng S."/>
            <person name="Li G."/>
            <person name="Viehrig K."/>
            <person name="Ye F."/>
            <person name="Su P."/>
            <person name="Kiefer A.F."/>
            <person name="Nichols A."/>
            <person name="Cepeda A.J."/>
            <person name="Yan W."/>
            <person name="Fan B."/>
            <person name="Jiang Y."/>
            <person name="Adhikari A."/>
            <person name="Zheng C.-J."/>
            <person name="Schuster L."/>
            <person name="Cowan T.M."/>
            <person name="Smanski M.J."/>
            <person name="Chevrette M.G."/>
            <person name="De Carvalho L.P.S."/>
            <person name="Shen B."/>
        </authorList>
    </citation>
    <scope>NUCLEOTIDE SEQUENCE [LARGE SCALE GENOMIC DNA]</scope>
    <source>
        <strain evidence="1 2">NPDC000087</strain>
    </source>
</reference>
<organism evidence="1 2">
    <name type="scientific">Paractinoplanes globisporus</name>
    <dbReference type="NCBI Taxonomy" id="113565"/>
    <lineage>
        <taxon>Bacteria</taxon>
        <taxon>Bacillati</taxon>
        <taxon>Actinomycetota</taxon>
        <taxon>Actinomycetes</taxon>
        <taxon>Micromonosporales</taxon>
        <taxon>Micromonosporaceae</taxon>
        <taxon>Paractinoplanes</taxon>
    </lineage>
</organism>